<organism evidence="16 17">
    <name type="scientific">Diploscapter pachys</name>
    <dbReference type="NCBI Taxonomy" id="2018661"/>
    <lineage>
        <taxon>Eukaryota</taxon>
        <taxon>Metazoa</taxon>
        <taxon>Ecdysozoa</taxon>
        <taxon>Nematoda</taxon>
        <taxon>Chromadorea</taxon>
        <taxon>Rhabditida</taxon>
        <taxon>Rhabditina</taxon>
        <taxon>Rhabditomorpha</taxon>
        <taxon>Rhabditoidea</taxon>
        <taxon>Rhabditidae</taxon>
        <taxon>Diploscapter</taxon>
    </lineage>
</organism>
<evidence type="ECO:0000256" key="4">
    <source>
        <dbReference type="ARBA" id="ARBA00006288"/>
    </source>
</evidence>
<dbReference type="PANTHER" id="PTHR10909:SF390">
    <property type="entry name" value="PEROXISOMAL ACYL-COENZYME A OXIDASE 3"/>
    <property type="match status" value="1"/>
</dbReference>
<dbReference type="Pfam" id="PF22924">
    <property type="entry name" value="ACOX_C_alpha1"/>
    <property type="match status" value="1"/>
</dbReference>
<dbReference type="InterPro" id="IPR036250">
    <property type="entry name" value="AcylCo_DH-like_C"/>
</dbReference>
<dbReference type="GO" id="GO:0005504">
    <property type="term" value="F:fatty acid binding"/>
    <property type="evidence" value="ECO:0007669"/>
    <property type="project" value="TreeGrafter"/>
</dbReference>
<evidence type="ECO:0000256" key="3">
    <source>
        <dbReference type="ARBA" id="ARBA00005189"/>
    </source>
</evidence>
<evidence type="ECO:0000259" key="15">
    <source>
        <dbReference type="Pfam" id="PF22924"/>
    </source>
</evidence>
<evidence type="ECO:0000256" key="10">
    <source>
        <dbReference type="ARBA" id="ARBA00023140"/>
    </source>
</evidence>
<dbReference type="Gene3D" id="1.20.140.10">
    <property type="entry name" value="Butyryl-CoA Dehydrogenase, subunit A, domain 3"/>
    <property type="match status" value="2"/>
</dbReference>
<evidence type="ECO:0000256" key="1">
    <source>
        <dbReference type="ARBA" id="ARBA00001974"/>
    </source>
</evidence>
<keyword evidence="9" id="KW-0443">Lipid metabolism</keyword>
<proteinExistence type="inferred from homology"/>
<dbReference type="Gene3D" id="2.40.110.10">
    <property type="entry name" value="Butyryl-CoA Dehydrogenase, subunit A, domain 2"/>
    <property type="match status" value="1"/>
</dbReference>
<evidence type="ECO:0000256" key="11">
    <source>
        <dbReference type="PIRNR" id="PIRNR000168"/>
    </source>
</evidence>
<sequence>MVVPFTVALYTLAEARAINPAQKNRSRAFILKEVMSLKTITFSMTTPLIDEYRKKASFDVNTLRNIIDGEEFVEAKPQEDFAKALAAIDALETFDQGTAARYFLHANVFGSAVRSLGTDRHAETLRQTEQNEIVGCFCLTEVSHGSNTQKMQTTATFDKGEFVFHTPNIGAIKCWAGNLSHSATHAVVFAQLHTEGRCQGLHSFVIQVRDMKTMKPLPGIAIGDMGEKPGDWNGVENGWMKFDHHRAPLWTLLNKGCDVTPEGKYVTSFKSQSEKQSVTLGTLSVGRMGIIMKGANACILATTIALRYSVARQEMPVFEYPLQQYRLIPYLCGGFIIKIFQKRFQNHFVEYMWRVMSGEKSEELAEMSKEIHALSAAAKPVATWMGIEALGEARRACGGHGFLTCSRLNDLRESFDPSQTYEGENNMILQQSSNIIFAKLKEPHTRTPMGTMNYLLDTPKQFSGFSNCIVEDVLSAYKYLIRHLVKTSMRDYEKLKTTGKDSFTIRNEIQVHRAHTLSIAYGEHAIIQWGLEFVRDIAEQKSKQVMQRVLSLYSLFVLDKHLATLYISGYCSGPEFGDGIRSSLRLTCASLAPDAIGLVDVLAPPDFILGSSLGAEDGRAYDRLMEVFLKHENESPPFQKDLANFLAQRSNNNSKL</sequence>
<protein>
    <recommendedName>
        <fullName evidence="11">Acyl-coenzyme A oxidase</fullName>
    </recommendedName>
</protein>
<dbReference type="FunFam" id="2.40.110.10:FF:000040">
    <property type="entry name" value="Acyl-coenzyme A oxidase"/>
    <property type="match status" value="1"/>
</dbReference>
<dbReference type="GO" id="GO:0016402">
    <property type="term" value="F:pristanoyl-CoA oxidase activity"/>
    <property type="evidence" value="ECO:0007669"/>
    <property type="project" value="TreeGrafter"/>
</dbReference>
<evidence type="ECO:0000313" key="16">
    <source>
        <dbReference type="EMBL" id="PAV90270.1"/>
    </source>
</evidence>
<keyword evidence="17" id="KW-1185">Reference proteome</keyword>
<dbReference type="InterPro" id="IPR012258">
    <property type="entry name" value="Acyl-CoA_oxidase"/>
</dbReference>
<evidence type="ECO:0000256" key="13">
    <source>
        <dbReference type="PIRSR" id="PIRSR000168-2"/>
    </source>
</evidence>
<keyword evidence="10" id="KW-0576">Peroxisome</keyword>
<dbReference type="STRING" id="2018661.A0A2A2LVQ9"/>
<dbReference type="Proteomes" id="UP000218231">
    <property type="component" value="Unassembled WGS sequence"/>
</dbReference>
<feature type="active site" description="Proton acceptor" evidence="12">
    <location>
        <position position="422"/>
    </location>
</feature>
<dbReference type="GO" id="GO:0055088">
    <property type="term" value="P:lipid homeostasis"/>
    <property type="evidence" value="ECO:0007669"/>
    <property type="project" value="TreeGrafter"/>
</dbReference>
<dbReference type="FunFam" id="1.20.140.10:FF:000007">
    <property type="entry name" value="Acyl-coenzyme A oxidase"/>
    <property type="match status" value="1"/>
</dbReference>
<dbReference type="PIRSF" id="PIRSF000168">
    <property type="entry name" value="Acyl-CoA_oxidase"/>
    <property type="match status" value="1"/>
</dbReference>
<accession>A0A2A2LVQ9</accession>
<evidence type="ECO:0000313" key="17">
    <source>
        <dbReference type="Proteomes" id="UP000218231"/>
    </source>
</evidence>
<comment type="similarity">
    <text evidence="4 11">Belongs to the acyl-CoA oxidase family.</text>
</comment>
<dbReference type="InterPro" id="IPR046373">
    <property type="entry name" value="Acyl-CoA_Oxase/DH_mid-dom_sf"/>
</dbReference>
<keyword evidence="6 11" id="KW-0274">FAD</keyword>
<evidence type="ECO:0000256" key="12">
    <source>
        <dbReference type="PIRSR" id="PIRSR000168-1"/>
    </source>
</evidence>
<reference evidence="16 17" key="1">
    <citation type="journal article" date="2017" name="Curr. Biol.">
        <title>Genome architecture and evolution of a unichromosomal asexual nematode.</title>
        <authorList>
            <person name="Fradin H."/>
            <person name="Zegar C."/>
            <person name="Gutwein M."/>
            <person name="Lucas J."/>
            <person name="Kovtun M."/>
            <person name="Corcoran D."/>
            <person name="Baugh L.R."/>
            <person name="Kiontke K."/>
            <person name="Gunsalus K."/>
            <person name="Fitch D.H."/>
            <person name="Piano F."/>
        </authorList>
    </citation>
    <scope>NUCLEOTIDE SEQUENCE [LARGE SCALE GENOMIC DNA]</scope>
    <source>
        <strain evidence="16">PF1309</strain>
    </source>
</reference>
<keyword evidence="5 11" id="KW-0285">Flavoprotein</keyword>
<dbReference type="SUPFAM" id="SSF56645">
    <property type="entry name" value="Acyl-CoA dehydrogenase NM domain-like"/>
    <property type="match status" value="1"/>
</dbReference>
<dbReference type="PANTHER" id="PTHR10909">
    <property type="entry name" value="ELECTRON TRANSPORT OXIDOREDUCTASE"/>
    <property type="match status" value="1"/>
</dbReference>
<comment type="cofactor">
    <cofactor evidence="1">
        <name>FAD</name>
        <dbReference type="ChEBI" id="CHEBI:57692"/>
    </cofactor>
</comment>
<evidence type="ECO:0000256" key="7">
    <source>
        <dbReference type="ARBA" id="ARBA00022832"/>
    </source>
</evidence>
<evidence type="ECO:0000256" key="2">
    <source>
        <dbReference type="ARBA" id="ARBA00004275"/>
    </source>
</evidence>
<dbReference type="InterPro" id="IPR055060">
    <property type="entry name" value="ACOX_C_alpha1"/>
</dbReference>
<gene>
    <name evidence="16" type="ORF">WR25_14276</name>
</gene>
<dbReference type="FunFam" id="1.20.140.10:FF:000010">
    <property type="entry name" value="Acyl-coenzyme A oxidase"/>
    <property type="match status" value="1"/>
</dbReference>
<name>A0A2A2LVQ9_9BILA</name>
<feature type="binding site" evidence="13">
    <location>
        <position position="177"/>
    </location>
    <ligand>
        <name>FAD</name>
        <dbReference type="ChEBI" id="CHEBI:57692"/>
    </ligand>
</feature>
<comment type="subcellular location">
    <subcellularLocation>
        <location evidence="2">Peroxisome</location>
    </subcellularLocation>
</comment>
<evidence type="ECO:0000256" key="5">
    <source>
        <dbReference type="ARBA" id="ARBA00022630"/>
    </source>
</evidence>
<feature type="domain" description="Acyl-CoA oxidase C-alpha1" evidence="15">
    <location>
        <begin position="281"/>
        <end position="435"/>
    </location>
</feature>
<evidence type="ECO:0000256" key="6">
    <source>
        <dbReference type="ARBA" id="ARBA00022827"/>
    </source>
</evidence>
<dbReference type="AlphaFoldDB" id="A0A2A2LVQ9"/>
<comment type="caution">
    <text evidence="16">The sequence shown here is derived from an EMBL/GenBank/DDBJ whole genome shotgun (WGS) entry which is preliminary data.</text>
</comment>
<evidence type="ECO:0000256" key="8">
    <source>
        <dbReference type="ARBA" id="ARBA00023002"/>
    </source>
</evidence>
<dbReference type="InterPro" id="IPR009100">
    <property type="entry name" value="AcylCoA_DH/oxidase_NM_dom_sf"/>
</dbReference>
<keyword evidence="8" id="KW-0560">Oxidoreductase</keyword>
<dbReference type="GO" id="GO:0005777">
    <property type="term" value="C:peroxisome"/>
    <property type="evidence" value="ECO:0007669"/>
    <property type="project" value="UniProtKB-SubCell"/>
</dbReference>
<evidence type="ECO:0000256" key="9">
    <source>
        <dbReference type="ARBA" id="ARBA00023098"/>
    </source>
</evidence>
<feature type="binding site" evidence="13">
    <location>
        <position position="140"/>
    </location>
    <ligand>
        <name>FAD</name>
        <dbReference type="ChEBI" id="CHEBI:57692"/>
    </ligand>
</feature>
<comment type="pathway">
    <text evidence="3">Lipid metabolism.</text>
</comment>
<keyword evidence="7" id="KW-0276">Fatty acid metabolism</keyword>
<dbReference type="InterPro" id="IPR002655">
    <property type="entry name" value="Acyl-CoA_oxidase_C"/>
</dbReference>
<dbReference type="Pfam" id="PF01756">
    <property type="entry name" value="ACOX"/>
    <property type="match status" value="1"/>
</dbReference>
<evidence type="ECO:0000259" key="14">
    <source>
        <dbReference type="Pfam" id="PF01756"/>
    </source>
</evidence>
<dbReference type="GO" id="GO:0071949">
    <property type="term" value="F:FAD binding"/>
    <property type="evidence" value="ECO:0007669"/>
    <property type="project" value="InterPro"/>
</dbReference>
<dbReference type="GO" id="GO:0033540">
    <property type="term" value="P:fatty acid beta-oxidation using acyl-CoA oxidase"/>
    <property type="evidence" value="ECO:0007669"/>
    <property type="project" value="TreeGrafter"/>
</dbReference>
<dbReference type="EMBL" id="LIAE01006383">
    <property type="protein sequence ID" value="PAV90270.1"/>
    <property type="molecule type" value="Genomic_DNA"/>
</dbReference>
<feature type="domain" description="Acyl-CoA oxidase C-terminal" evidence="14">
    <location>
        <begin position="471"/>
        <end position="644"/>
    </location>
</feature>
<dbReference type="SUPFAM" id="SSF47203">
    <property type="entry name" value="Acyl-CoA dehydrogenase C-terminal domain-like"/>
    <property type="match status" value="2"/>
</dbReference>
<dbReference type="OrthoDB" id="538336at2759"/>